<reference evidence="1" key="1">
    <citation type="submission" date="2019-10" db="EMBL/GenBank/DDBJ databases">
        <authorList>
            <person name="Nor Muhammad N."/>
        </authorList>
    </citation>
    <scope>NUCLEOTIDE SEQUENCE</scope>
</reference>
<dbReference type="EMBL" id="LR725494">
    <property type="protein sequence ID" value="VWO96264.1"/>
    <property type="molecule type" value="Genomic_DNA"/>
</dbReference>
<keyword evidence="1" id="KW-0808">Transferase</keyword>
<keyword evidence="1" id="KW-0328">Glycosyltransferase</keyword>
<proteinExistence type="predicted"/>
<name>A0A5K1JVM1_9APHY</name>
<dbReference type="AlphaFoldDB" id="A0A5K1JVM1"/>
<sequence length="131" mass="15073">MTAHHLPVTIDKRGKVYYDDGLSLEELDVIAGVVKVYTGLHSQTEDASWWPRHSAWVRAGAYTGIWTPWQEHWFLERHQGILAGRERPLNATEWKDRLKGFKKAGLLADRVAKASWDFTLRNFVQATDAQQ</sequence>
<accession>A0A5K1JVM1</accession>
<dbReference type="GO" id="GO:0016757">
    <property type="term" value="F:glycosyltransferase activity"/>
    <property type="evidence" value="ECO:0007669"/>
    <property type="project" value="UniProtKB-KW"/>
</dbReference>
<organism evidence="1">
    <name type="scientific">Ganoderma boninense</name>
    <dbReference type="NCBI Taxonomy" id="34458"/>
    <lineage>
        <taxon>Eukaryota</taxon>
        <taxon>Fungi</taxon>
        <taxon>Dikarya</taxon>
        <taxon>Basidiomycota</taxon>
        <taxon>Agaricomycotina</taxon>
        <taxon>Agaricomycetes</taxon>
        <taxon>Polyporales</taxon>
        <taxon>Polyporaceae</taxon>
        <taxon>Ganoderma</taxon>
    </lineage>
</organism>
<gene>
    <name evidence="1" type="primary">F9XJV5</name>
</gene>
<protein>
    <submittedName>
        <fullName evidence="1">Mannosyltransferase alg2-like protein</fullName>
    </submittedName>
</protein>
<evidence type="ECO:0000313" key="1">
    <source>
        <dbReference type="EMBL" id="VWO96264.1"/>
    </source>
</evidence>